<dbReference type="InterPro" id="IPR001810">
    <property type="entry name" value="F-box_dom"/>
</dbReference>
<evidence type="ECO:0000313" key="2">
    <source>
        <dbReference type="EMBL" id="VDM43945.1"/>
    </source>
</evidence>
<feature type="domain" description="F-box" evidence="1">
    <location>
        <begin position="73"/>
        <end position="120"/>
    </location>
</feature>
<organism evidence="3 4">
    <name type="scientific">Toxocara canis</name>
    <name type="common">Canine roundworm</name>
    <dbReference type="NCBI Taxonomy" id="6265"/>
    <lineage>
        <taxon>Eukaryota</taxon>
        <taxon>Metazoa</taxon>
        <taxon>Ecdysozoa</taxon>
        <taxon>Nematoda</taxon>
        <taxon>Chromadorea</taxon>
        <taxon>Rhabditida</taxon>
        <taxon>Spirurina</taxon>
        <taxon>Ascaridomorpha</taxon>
        <taxon>Ascaridoidea</taxon>
        <taxon>Toxocaridae</taxon>
        <taxon>Toxocara</taxon>
    </lineage>
</organism>
<gene>
    <name evidence="2" type="ORF">TCNE_LOCUS12624</name>
</gene>
<dbReference type="AlphaFoldDB" id="A0A183UVV4"/>
<dbReference type="Gene3D" id="3.80.10.10">
    <property type="entry name" value="Ribonuclease Inhibitor"/>
    <property type="match status" value="1"/>
</dbReference>
<evidence type="ECO:0000313" key="3">
    <source>
        <dbReference type="Proteomes" id="UP000050794"/>
    </source>
</evidence>
<evidence type="ECO:0000259" key="1">
    <source>
        <dbReference type="PROSITE" id="PS50181"/>
    </source>
</evidence>
<dbReference type="EMBL" id="UYWY01021351">
    <property type="protein sequence ID" value="VDM43945.1"/>
    <property type="molecule type" value="Genomic_DNA"/>
</dbReference>
<name>A0A183UVV4_TOXCA</name>
<dbReference type="Pfam" id="PF12937">
    <property type="entry name" value="F-box-like"/>
    <property type="match status" value="1"/>
</dbReference>
<keyword evidence="3" id="KW-1185">Reference proteome</keyword>
<protein>
    <submittedName>
        <fullName evidence="4">F-box domain-containing protein</fullName>
    </submittedName>
</protein>
<dbReference type="Proteomes" id="UP000050794">
    <property type="component" value="Unassembled WGS sequence"/>
</dbReference>
<accession>A0A183UVV4</accession>
<dbReference type="SUPFAM" id="SSF81383">
    <property type="entry name" value="F-box domain"/>
    <property type="match status" value="1"/>
</dbReference>
<reference evidence="2 3" key="2">
    <citation type="submission" date="2018-11" db="EMBL/GenBank/DDBJ databases">
        <authorList>
            <consortium name="Pathogen Informatics"/>
        </authorList>
    </citation>
    <scope>NUCLEOTIDE SEQUENCE [LARGE SCALE GENOMIC DNA]</scope>
</reference>
<dbReference type="PROSITE" id="PS50181">
    <property type="entry name" value="FBOX"/>
    <property type="match status" value="1"/>
</dbReference>
<reference evidence="4" key="1">
    <citation type="submission" date="2016-06" db="UniProtKB">
        <authorList>
            <consortium name="WormBaseParasite"/>
        </authorList>
    </citation>
    <scope>IDENTIFICATION</scope>
</reference>
<proteinExistence type="predicted"/>
<sequence length="289" mass="33621">MEQETTQQCALPFPSKYGRIDKRYRFSDRASLTSLFMDYPLYDNRYPRQFPYGRRLNVPTEQSALAAHEVNRYYGYKALPEVVLLCIFKYMHPVDLVNGVSRVSKHWNALAKTPALYQEVRVLINRESAECGSAKEFLQRSRNHIEKLCLVYESNVFVDVLPDCMPNVKALDIGFFREMAKNVDKLTSCFPSVEMLYMDNVGKINSDVADKLFSETSFKRLRRLCLNVDGGIVDDMMQKLYAWNRPLELLNTCGVAKYVLAVHPLTTFYELRLPKYFCVCLEPKIFFFL</sequence>
<evidence type="ECO:0000313" key="4">
    <source>
        <dbReference type="WBParaSite" id="TCNE_0001262401-mRNA-1"/>
    </source>
</evidence>
<dbReference type="InterPro" id="IPR032675">
    <property type="entry name" value="LRR_dom_sf"/>
</dbReference>
<dbReference type="InterPro" id="IPR036047">
    <property type="entry name" value="F-box-like_dom_sf"/>
</dbReference>
<dbReference type="CDD" id="cd09917">
    <property type="entry name" value="F-box_SF"/>
    <property type="match status" value="1"/>
</dbReference>
<dbReference type="WBParaSite" id="TCNE_0001262401-mRNA-1">
    <property type="protein sequence ID" value="TCNE_0001262401-mRNA-1"/>
    <property type="gene ID" value="TCNE_0001262401"/>
</dbReference>